<dbReference type="InterPro" id="IPR035167">
    <property type="entry name" value="DUF5316"/>
</dbReference>
<evidence type="ECO:0000313" key="3">
    <source>
        <dbReference type="Proteomes" id="UP000743001"/>
    </source>
</evidence>
<keyword evidence="1" id="KW-0812">Transmembrane</keyword>
<gene>
    <name evidence="2" type="ORF">KQJ23_09595</name>
</gene>
<dbReference type="EMBL" id="JAHLQJ010000007">
    <property type="protein sequence ID" value="MBU5672074.1"/>
    <property type="molecule type" value="Genomic_DNA"/>
</dbReference>
<dbReference type="Proteomes" id="UP000743001">
    <property type="component" value="Unassembled WGS sequence"/>
</dbReference>
<evidence type="ECO:0000256" key="1">
    <source>
        <dbReference type="SAM" id="Phobius"/>
    </source>
</evidence>
<dbReference type="RefSeq" id="WP_216478620.1">
    <property type="nucleotide sequence ID" value="NZ_JAHLQJ010000007.1"/>
</dbReference>
<name>A0ABS6FPL7_9BACL</name>
<comment type="caution">
    <text evidence="2">The sequence shown here is derived from an EMBL/GenBank/DDBJ whole genome shotgun (WGS) entry which is preliminary data.</text>
</comment>
<evidence type="ECO:0000313" key="2">
    <source>
        <dbReference type="EMBL" id="MBU5672074.1"/>
    </source>
</evidence>
<reference evidence="2 3" key="1">
    <citation type="submission" date="2021-06" db="EMBL/GenBank/DDBJ databases">
        <authorList>
            <person name="Sun Q."/>
            <person name="Li D."/>
        </authorList>
    </citation>
    <scope>NUCLEOTIDE SEQUENCE [LARGE SCALE GENOMIC DNA]</scope>
    <source>
        <strain evidence="2 3">MSJ-6</strain>
    </source>
</reference>
<feature type="transmembrane region" description="Helical" evidence="1">
    <location>
        <begin position="73"/>
        <end position="95"/>
    </location>
</feature>
<sequence length="96" mass="10472">MRTFLLGTIVGLVLAMVIGLTMSWDTAMKLVGSVGVIAWLSAGVLSGAFISGDRSRANRNSETDEDWKWRVRASTRLFVFGFPSIAASILIYIFAN</sequence>
<organism evidence="2 3">
    <name type="scientific">Paenibacillus brevis</name>
    <dbReference type="NCBI Taxonomy" id="2841508"/>
    <lineage>
        <taxon>Bacteria</taxon>
        <taxon>Bacillati</taxon>
        <taxon>Bacillota</taxon>
        <taxon>Bacilli</taxon>
        <taxon>Bacillales</taxon>
        <taxon>Paenibacillaceae</taxon>
        <taxon>Paenibacillus</taxon>
    </lineage>
</organism>
<proteinExistence type="predicted"/>
<keyword evidence="1" id="KW-1133">Transmembrane helix</keyword>
<accession>A0ABS6FPL7</accession>
<dbReference type="Pfam" id="PF17247">
    <property type="entry name" value="DUF5316"/>
    <property type="match status" value="1"/>
</dbReference>
<keyword evidence="3" id="KW-1185">Reference proteome</keyword>
<protein>
    <submittedName>
        <fullName evidence="2">DUF5316 domain-containing protein</fullName>
    </submittedName>
</protein>
<feature type="transmembrane region" description="Helical" evidence="1">
    <location>
        <begin position="33"/>
        <end position="52"/>
    </location>
</feature>
<keyword evidence="1" id="KW-0472">Membrane</keyword>